<keyword evidence="9" id="KW-1185">Reference proteome</keyword>
<dbReference type="PANTHER" id="PTHR10634">
    <property type="entry name" value="AN1-TYPE ZINC FINGER PROTEIN"/>
    <property type="match status" value="1"/>
</dbReference>
<proteinExistence type="predicted"/>
<accession>A0A2U1N3M3</accession>
<dbReference type="STRING" id="35608.A0A2U1N3M3"/>
<dbReference type="SMART" id="SM00154">
    <property type="entry name" value="ZnF_AN1"/>
    <property type="match status" value="1"/>
</dbReference>
<feature type="domain" description="A20-type" evidence="6">
    <location>
        <begin position="16"/>
        <end position="50"/>
    </location>
</feature>
<dbReference type="InterPro" id="IPR035896">
    <property type="entry name" value="AN1-like_Znf"/>
</dbReference>
<comment type="function">
    <text evidence="1">May be involved in environmental stress response.</text>
</comment>
<evidence type="ECO:0000259" key="6">
    <source>
        <dbReference type="PROSITE" id="PS51036"/>
    </source>
</evidence>
<dbReference type="SUPFAM" id="SSF57716">
    <property type="entry name" value="Glucocorticoid receptor-like (DNA-binding domain)"/>
    <property type="match status" value="1"/>
</dbReference>
<name>A0A2U1N3M3_ARTAN</name>
<dbReference type="PANTHER" id="PTHR10634:SF67">
    <property type="entry name" value="AN1-TYPE ZINC FINGER PROTEIN 3"/>
    <property type="match status" value="1"/>
</dbReference>
<evidence type="ECO:0000259" key="7">
    <source>
        <dbReference type="PROSITE" id="PS51039"/>
    </source>
</evidence>
<dbReference type="EMBL" id="PKPP01003701">
    <property type="protein sequence ID" value="PWA68125.1"/>
    <property type="molecule type" value="Genomic_DNA"/>
</dbReference>
<reference evidence="8 9" key="1">
    <citation type="journal article" date="2018" name="Mol. Plant">
        <title>The genome of Artemisia annua provides insight into the evolution of Asteraceae family and artemisinin biosynthesis.</title>
        <authorList>
            <person name="Shen Q."/>
            <person name="Zhang L."/>
            <person name="Liao Z."/>
            <person name="Wang S."/>
            <person name="Yan T."/>
            <person name="Shi P."/>
            <person name="Liu M."/>
            <person name="Fu X."/>
            <person name="Pan Q."/>
            <person name="Wang Y."/>
            <person name="Lv Z."/>
            <person name="Lu X."/>
            <person name="Zhang F."/>
            <person name="Jiang W."/>
            <person name="Ma Y."/>
            <person name="Chen M."/>
            <person name="Hao X."/>
            <person name="Li L."/>
            <person name="Tang Y."/>
            <person name="Lv G."/>
            <person name="Zhou Y."/>
            <person name="Sun X."/>
            <person name="Brodelius P.E."/>
            <person name="Rose J.K.C."/>
            <person name="Tang K."/>
        </authorList>
    </citation>
    <scope>NUCLEOTIDE SEQUENCE [LARGE SCALE GENOMIC DNA]</scope>
    <source>
        <strain evidence="9">cv. Huhao1</strain>
        <tissue evidence="8">Leaf</tissue>
    </source>
</reference>
<organism evidence="8 9">
    <name type="scientific">Artemisia annua</name>
    <name type="common">Sweet wormwood</name>
    <dbReference type="NCBI Taxonomy" id="35608"/>
    <lineage>
        <taxon>Eukaryota</taxon>
        <taxon>Viridiplantae</taxon>
        <taxon>Streptophyta</taxon>
        <taxon>Embryophyta</taxon>
        <taxon>Tracheophyta</taxon>
        <taxon>Spermatophyta</taxon>
        <taxon>Magnoliopsida</taxon>
        <taxon>eudicotyledons</taxon>
        <taxon>Gunneridae</taxon>
        <taxon>Pentapetalae</taxon>
        <taxon>asterids</taxon>
        <taxon>campanulids</taxon>
        <taxon>Asterales</taxon>
        <taxon>Asteraceae</taxon>
        <taxon>Asteroideae</taxon>
        <taxon>Anthemideae</taxon>
        <taxon>Artemisiinae</taxon>
        <taxon>Artemisia</taxon>
    </lineage>
</organism>
<evidence type="ECO:0000313" key="8">
    <source>
        <dbReference type="EMBL" id="PWA68125.1"/>
    </source>
</evidence>
<keyword evidence="3 5" id="KW-0863">Zinc-finger</keyword>
<keyword evidence="4" id="KW-0862">Zinc</keyword>
<evidence type="ECO:0000256" key="2">
    <source>
        <dbReference type="ARBA" id="ARBA00022723"/>
    </source>
</evidence>
<dbReference type="Pfam" id="PF01428">
    <property type="entry name" value="zf-AN1"/>
    <property type="match status" value="1"/>
</dbReference>
<dbReference type="SMART" id="SM00259">
    <property type="entry name" value="ZnF_A20"/>
    <property type="match status" value="1"/>
</dbReference>
<sequence>MGSDANKMNDGTSYQPTEPSPCTNGCGFFGTAATNGYCSKCFRDMRINEEKAAAVTKLVTAAAFPSETSSACSSSEPVQQLTTTVVSAADEPVQVKEKVSKNRCLTCNKKVGVMGFKCRCGDMFCGAHRYPEEHDCAFDYQKSGKEGIAKANPVVKADKVVDRI</sequence>
<evidence type="ECO:0000256" key="5">
    <source>
        <dbReference type="PROSITE-ProRule" id="PRU00449"/>
    </source>
</evidence>
<dbReference type="FunFam" id="4.10.1110.10:FF:000001">
    <property type="entry name" value="Zinc finger AN1-type containing 6"/>
    <property type="match status" value="1"/>
</dbReference>
<dbReference type="Gene3D" id="4.10.1110.10">
    <property type="entry name" value="AN1-like Zinc finger"/>
    <property type="match status" value="1"/>
</dbReference>
<dbReference type="Pfam" id="PF01754">
    <property type="entry name" value="zf-A20"/>
    <property type="match status" value="1"/>
</dbReference>
<dbReference type="GO" id="GO:0003677">
    <property type="term" value="F:DNA binding"/>
    <property type="evidence" value="ECO:0007669"/>
    <property type="project" value="InterPro"/>
</dbReference>
<protein>
    <submittedName>
        <fullName evidence="8">Zinc finger, A20-type</fullName>
    </submittedName>
</protein>
<dbReference type="PROSITE" id="PS51039">
    <property type="entry name" value="ZF_AN1"/>
    <property type="match status" value="1"/>
</dbReference>
<evidence type="ECO:0000256" key="3">
    <source>
        <dbReference type="ARBA" id="ARBA00022771"/>
    </source>
</evidence>
<keyword evidence="2" id="KW-0479">Metal-binding</keyword>
<dbReference type="OrthoDB" id="428577at2759"/>
<dbReference type="Gene3D" id="1.20.5.4770">
    <property type="match status" value="1"/>
</dbReference>
<dbReference type="InterPro" id="IPR002653">
    <property type="entry name" value="Znf_A20"/>
</dbReference>
<dbReference type="PROSITE" id="PS51036">
    <property type="entry name" value="ZF_A20"/>
    <property type="match status" value="1"/>
</dbReference>
<dbReference type="Proteomes" id="UP000245207">
    <property type="component" value="Unassembled WGS sequence"/>
</dbReference>
<comment type="caution">
    <text evidence="8">The sequence shown here is derived from an EMBL/GenBank/DDBJ whole genome shotgun (WGS) entry which is preliminary data.</text>
</comment>
<dbReference type="InterPro" id="IPR050652">
    <property type="entry name" value="AN1_A20_ZnFinger"/>
</dbReference>
<dbReference type="InterPro" id="IPR000058">
    <property type="entry name" value="Znf_AN1"/>
</dbReference>
<dbReference type="AlphaFoldDB" id="A0A2U1N3M3"/>
<evidence type="ECO:0000256" key="4">
    <source>
        <dbReference type="ARBA" id="ARBA00022833"/>
    </source>
</evidence>
<evidence type="ECO:0000313" key="9">
    <source>
        <dbReference type="Proteomes" id="UP000245207"/>
    </source>
</evidence>
<dbReference type="SUPFAM" id="SSF118310">
    <property type="entry name" value="AN1-like Zinc finger"/>
    <property type="match status" value="1"/>
</dbReference>
<gene>
    <name evidence="8" type="ORF">CTI12_AA310430</name>
</gene>
<dbReference type="GO" id="GO:0008270">
    <property type="term" value="F:zinc ion binding"/>
    <property type="evidence" value="ECO:0007669"/>
    <property type="project" value="UniProtKB-KW"/>
</dbReference>
<evidence type="ECO:0000256" key="1">
    <source>
        <dbReference type="ARBA" id="ARBA00003732"/>
    </source>
</evidence>
<feature type="domain" description="AN1-type" evidence="7">
    <location>
        <begin position="98"/>
        <end position="144"/>
    </location>
</feature>